<keyword evidence="4" id="KW-1015">Disulfide bond</keyword>
<dbReference type="PANTHER" id="PTHR19277:SF161">
    <property type="entry name" value="LAMININ G DOMAIN-CONTAINING PROTEIN"/>
    <property type="match status" value="1"/>
</dbReference>
<accession>A0A9X0DAL5</accession>
<dbReference type="PANTHER" id="PTHR19277">
    <property type="entry name" value="PENTRAXIN"/>
    <property type="match status" value="1"/>
</dbReference>
<dbReference type="InterPro" id="IPR051360">
    <property type="entry name" value="Neuronal_Pentraxin_Related"/>
</dbReference>
<dbReference type="InterPro" id="IPR013320">
    <property type="entry name" value="ConA-like_dom_sf"/>
</dbReference>
<gene>
    <name evidence="5" type="ORF">OS493_006491</name>
</gene>
<dbReference type="SUPFAM" id="SSF49899">
    <property type="entry name" value="Concanavalin A-like lectins/glucanases"/>
    <property type="match status" value="1"/>
</dbReference>
<dbReference type="EMBL" id="MU825398">
    <property type="protein sequence ID" value="KAJ7393507.1"/>
    <property type="molecule type" value="Genomic_DNA"/>
</dbReference>
<comment type="caution">
    <text evidence="5">The sequence shown here is derived from an EMBL/GenBank/DDBJ whole genome shotgun (WGS) entry which is preliminary data.</text>
</comment>
<sequence>MKSFDVEINPSLQMNSIKVADIPDLTEMTMCMWLKIGSAWDDTGNKLMYLVAYDVDHSDQMTTNSFFAGLNDDKQLVFGIGNSAPPCNFDASDLMDSVWHHICLVWDGSANSGYTSYYKDGNQVKFQECPHGRRTGGSELQLGGGGRAESVEMTGFYLWNRMLREFEIADEAKECDTGTGGPVVRWRDFFNSVRKDQSLRTFVTTISRCYFGIQLFRETLSVKSARDNPER</sequence>
<dbReference type="Pfam" id="PF13385">
    <property type="entry name" value="Laminin_G_3"/>
    <property type="match status" value="1"/>
</dbReference>
<organism evidence="5 6">
    <name type="scientific">Desmophyllum pertusum</name>
    <dbReference type="NCBI Taxonomy" id="174260"/>
    <lineage>
        <taxon>Eukaryota</taxon>
        <taxon>Metazoa</taxon>
        <taxon>Cnidaria</taxon>
        <taxon>Anthozoa</taxon>
        <taxon>Hexacorallia</taxon>
        <taxon>Scleractinia</taxon>
        <taxon>Caryophylliina</taxon>
        <taxon>Caryophylliidae</taxon>
        <taxon>Desmophyllum</taxon>
    </lineage>
</organism>
<evidence type="ECO:0000256" key="4">
    <source>
        <dbReference type="ARBA" id="ARBA00023157"/>
    </source>
</evidence>
<evidence type="ECO:0000256" key="3">
    <source>
        <dbReference type="ARBA" id="ARBA00022837"/>
    </source>
</evidence>
<evidence type="ECO:0000313" key="6">
    <source>
        <dbReference type="Proteomes" id="UP001163046"/>
    </source>
</evidence>
<proteinExistence type="predicted"/>
<dbReference type="AlphaFoldDB" id="A0A9X0DAL5"/>
<keyword evidence="3" id="KW-0106">Calcium</keyword>
<evidence type="ECO:0000256" key="2">
    <source>
        <dbReference type="ARBA" id="ARBA00022723"/>
    </source>
</evidence>
<evidence type="ECO:0000256" key="1">
    <source>
        <dbReference type="ARBA" id="ARBA00001913"/>
    </source>
</evidence>
<keyword evidence="2" id="KW-0479">Metal-binding</keyword>
<comment type="cofactor">
    <cofactor evidence="1">
        <name>Ca(2+)</name>
        <dbReference type="ChEBI" id="CHEBI:29108"/>
    </cofactor>
</comment>
<dbReference type="Proteomes" id="UP001163046">
    <property type="component" value="Unassembled WGS sequence"/>
</dbReference>
<dbReference type="Gene3D" id="2.60.120.200">
    <property type="match status" value="1"/>
</dbReference>
<reference evidence="5" key="1">
    <citation type="submission" date="2023-01" db="EMBL/GenBank/DDBJ databases">
        <title>Genome assembly of the deep-sea coral Lophelia pertusa.</title>
        <authorList>
            <person name="Herrera S."/>
            <person name="Cordes E."/>
        </authorList>
    </citation>
    <scope>NUCLEOTIDE SEQUENCE</scope>
    <source>
        <strain evidence="5">USNM1676648</strain>
        <tissue evidence="5">Polyp</tissue>
    </source>
</reference>
<name>A0A9X0DAL5_9CNID</name>
<dbReference type="GO" id="GO:0046872">
    <property type="term" value="F:metal ion binding"/>
    <property type="evidence" value="ECO:0007669"/>
    <property type="project" value="UniProtKB-KW"/>
</dbReference>
<protein>
    <submittedName>
        <fullName evidence="5">Uncharacterized protein</fullName>
    </submittedName>
</protein>
<keyword evidence="6" id="KW-1185">Reference proteome</keyword>
<dbReference type="OrthoDB" id="10009351at2759"/>
<evidence type="ECO:0000313" key="5">
    <source>
        <dbReference type="EMBL" id="KAJ7393507.1"/>
    </source>
</evidence>